<reference evidence="1 2" key="1">
    <citation type="submission" date="2019-06" db="EMBL/GenBank/DDBJ databases">
        <title>A chromosome-scale genome assembly of the European perch, Perca fluviatilis.</title>
        <authorList>
            <person name="Roques C."/>
            <person name="Zahm M."/>
            <person name="Cabau C."/>
            <person name="Klopp C."/>
            <person name="Bouchez O."/>
            <person name="Donnadieu C."/>
            <person name="Kuhl H."/>
            <person name="Gislard M."/>
            <person name="Guendouz S."/>
            <person name="Journot L."/>
            <person name="Haffray P."/>
            <person name="Bestin A."/>
            <person name="Morvezen R."/>
            <person name="Feron R."/>
            <person name="Wen M."/>
            <person name="Jouanno E."/>
            <person name="Herpin A."/>
            <person name="Schartl M."/>
            <person name="Postlethwait J."/>
            <person name="Schaerlinger B."/>
            <person name="Chardard D."/>
            <person name="Lecocq T."/>
            <person name="Poncet C."/>
            <person name="Jaffrelo L."/>
            <person name="Lampietro C."/>
            <person name="Guiguen Y."/>
        </authorList>
    </citation>
    <scope>NUCLEOTIDE SEQUENCE [LARGE SCALE GENOMIC DNA]</scope>
    <source>
        <tissue evidence="1">Blood</tissue>
    </source>
</reference>
<dbReference type="Pfam" id="PF02393">
    <property type="entry name" value="US22"/>
    <property type="match status" value="1"/>
</dbReference>
<comment type="caution">
    <text evidence="1">The sequence shown here is derived from an EMBL/GenBank/DDBJ whole genome shotgun (WGS) entry which is preliminary data.</text>
</comment>
<organism evidence="1 2">
    <name type="scientific">Perca fluviatilis</name>
    <name type="common">European perch</name>
    <dbReference type="NCBI Taxonomy" id="8168"/>
    <lineage>
        <taxon>Eukaryota</taxon>
        <taxon>Metazoa</taxon>
        <taxon>Chordata</taxon>
        <taxon>Craniata</taxon>
        <taxon>Vertebrata</taxon>
        <taxon>Euteleostomi</taxon>
        <taxon>Actinopterygii</taxon>
        <taxon>Neopterygii</taxon>
        <taxon>Teleostei</taxon>
        <taxon>Neoteleostei</taxon>
        <taxon>Acanthomorphata</taxon>
        <taxon>Eupercaria</taxon>
        <taxon>Perciformes</taxon>
        <taxon>Percoidei</taxon>
        <taxon>Percidae</taxon>
        <taxon>Percinae</taxon>
        <taxon>Perca</taxon>
    </lineage>
</organism>
<dbReference type="AlphaFoldDB" id="A0A6A5EQL1"/>
<dbReference type="EMBL" id="VHII01000013">
    <property type="protein sequence ID" value="KAF1381378.1"/>
    <property type="molecule type" value="Genomic_DNA"/>
</dbReference>
<dbReference type="OrthoDB" id="9935986at2759"/>
<keyword evidence="2" id="KW-1185">Reference proteome</keyword>
<protein>
    <submittedName>
        <fullName evidence="1">Uncharacterized protein</fullName>
    </submittedName>
</protein>
<dbReference type="Proteomes" id="UP000465112">
    <property type="component" value="Chromosome 13"/>
</dbReference>
<gene>
    <name evidence="1" type="ORF">PFLUV_G00153310</name>
</gene>
<dbReference type="InterPro" id="IPR003360">
    <property type="entry name" value="US22-like"/>
</dbReference>
<evidence type="ECO:0000313" key="1">
    <source>
        <dbReference type="EMBL" id="KAF1381378.1"/>
    </source>
</evidence>
<proteinExistence type="predicted"/>
<accession>A0A6A5EQL1</accession>
<sequence>MADSSVIPMPAGDLQLSMLERISREERRRRGADPLKWASDFVSEYRHKTVSLINPSGAKLTIRDLEDTMYSWKNDEVNGWGKFYLPEKVTMEVIGVVEGTSCPCDELVLMICCEDAQVYAYDGEEEELHLVASSLGQVLHVGIEYPASKSYYKGEAFKDMTEEDWAEVRKGTVGKKLDEEHHQLVMSKKSELLKNLKSTQHTTEVCS</sequence>
<evidence type="ECO:0000313" key="2">
    <source>
        <dbReference type="Proteomes" id="UP000465112"/>
    </source>
</evidence>
<name>A0A6A5EQL1_PERFL</name>